<evidence type="ECO:0000256" key="3">
    <source>
        <dbReference type="ARBA" id="ARBA00022989"/>
    </source>
</evidence>
<dbReference type="STRING" id="573065.Astex_2239"/>
<dbReference type="SUPFAM" id="SSF54427">
    <property type="entry name" value="NTF2-like"/>
    <property type="match status" value="1"/>
</dbReference>
<evidence type="ECO:0000259" key="6">
    <source>
        <dbReference type="Pfam" id="PF04335"/>
    </source>
</evidence>
<dbReference type="AlphaFoldDB" id="E8RME4"/>
<feature type="domain" description="Bacterial virulence protein VirB8" evidence="6">
    <location>
        <begin position="18"/>
        <end position="231"/>
    </location>
</feature>
<evidence type="ECO:0000256" key="4">
    <source>
        <dbReference type="ARBA" id="ARBA00023136"/>
    </source>
</evidence>
<dbReference type="eggNOG" id="COG3736">
    <property type="taxonomic scope" value="Bacteria"/>
</dbReference>
<evidence type="ECO:0000313" key="7">
    <source>
        <dbReference type="EMBL" id="ADU13895.1"/>
    </source>
</evidence>
<organism evidence="7 8">
    <name type="scientific">Asticcacaulis excentricus (strain ATCC 15261 / DSM 4724 / KCTC 12464 / NCIMB 9791 / VKM B-1370 / CB 48)</name>
    <dbReference type="NCBI Taxonomy" id="573065"/>
    <lineage>
        <taxon>Bacteria</taxon>
        <taxon>Pseudomonadati</taxon>
        <taxon>Pseudomonadota</taxon>
        <taxon>Alphaproteobacteria</taxon>
        <taxon>Caulobacterales</taxon>
        <taxon>Caulobacteraceae</taxon>
        <taxon>Asticcacaulis</taxon>
    </lineage>
</organism>
<keyword evidence="4 5" id="KW-0472">Membrane</keyword>
<dbReference type="PIRSF" id="PIRSF003299">
    <property type="entry name" value="VirB8_PtlE"/>
    <property type="match status" value="1"/>
</dbReference>
<keyword evidence="8" id="KW-1185">Reference proteome</keyword>
<dbReference type="Proteomes" id="UP000001492">
    <property type="component" value="Chromosome 1"/>
</dbReference>
<dbReference type="GO" id="GO:0016020">
    <property type="term" value="C:membrane"/>
    <property type="evidence" value="ECO:0007669"/>
    <property type="project" value="UniProtKB-SubCell"/>
</dbReference>
<evidence type="ECO:0000256" key="2">
    <source>
        <dbReference type="ARBA" id="ARBA00022692"/>
    </source>
</evidence>
<protein>
    <submittedName>
        <fullName evidence="7">Putative type IV secretion system protein VirB8/TraJ</fullName>
    </submittedName>
</protein>
<sequence length="246" mass="27614">MNTTKLPLTKTPLDYFQKARGWEDDIDALRLKSERRAWFVASVAVVIAGVAVTGLAVLAPLRRAVPYVFEVDKASGLVQFVTAADDRSVQGYGELLDKHWVQRYVLAREGYYYPLLQSDYDTTLSLSARDVARQYAALFEGSDSRDQVLGAHTEERIDILSITLNPDQVSHKAVVRFARTTRSLTQNAGEVRQIFLATLSYKYEPGAFGQEKDLIRNPLGFKVTAYRVDPEIATEEQARPTLEVLP</sequence>
<feature type="transmembrane region" description="Helical" evidence="5">
    <location>
        <begin position="37"/>
        <end position="59"/>
    </location>
</feature>
<dbReference type="InterPro" id="IPR032710">
    <property type="entry name" value="NTF2-like_dom_sf"/>
</dbReference>
<dbReference type="RefSeq" id="WP_013479723.1">
    <property type="nucleotide sequence ID" value="NC_014816.1"/>
</dbReference>
<gene>
    <name evidence="7" type="ordered locus">Astex_2239</name>
</gene>
<dbReference type="OrthoDB" id="7366154at2"/>
<proteinExistence type="predicted"/>
<dbReference type="InterPro" id="IPR026264">
    <property type="entry name" value="VirB8/PtlE"/>
</dbReference>
<dbReference type="HOGENOM" id="CLU_068461_0_1_5"/>
<dbReference type="Gene3D" id="3.10.450.230">
    <property type="entry name" value="VirB8 protein"/>
    <property type="match status" value="1"/>
</dbReference>
<name>E8RME4_ASTEC</name>
<reference evidence="8" key="1">
    <citation type="submission" date="2010-12" db="EMBL/GenBank/DDBJ databases">
        <title>Complete sequence of chromosome 1 of Asticcacaulis excentricus CB 48.</title>
        <authorList>
            <consortium name="US DOE Joint Genome Institute"/>
            <person name="Lucas S."/>
            <person name="Copeland A."/>
            <person name="Lapidus A."/>
            <person name="Cheng J.-F."/>
            <person name="Bruce D."/>
            <person name="Goodwin L."/>
            <person name="Pitluck S."/>
            <person name="Teshima H."/>
            <person name="Davenport K."/>
            <person name="Detter J.C."/>
            <person name="Han C."/>
            <person name="Tapia R."/>
            <person name="Land M."/>
            <person name="Hauser L."/>
            <person name="Jeffries C."/>
            <person name="Kyrpides N."/>
            <person name="Ivanova N."/>
            <person name="Ovchinnikova G."/>
            <person name="Brun Y.V."/>
            <person name="Woyke T."/>
        </authorList>
    </citation>
    <scope>NUCLEOTIDE SEQUENCE [LARGE SCALE GENOMIC DNA]</scope>
    <source>
        <strain evidence="8">ATCC 15261 / DSM 4724 / KCTC 12464 / NCIMB 9791 / VKM B-1370 / CB 48</strain>
    </source>
</reference>
<evidence type="ECO:0000313" key="8">
    <source>
        <dbReference type="Proteomes" id="UP000001492"/>
    </source>
</evidence>
<dbReference type="EMBL" id="CP002395">
    <property type="protein sequence ID" value="ADU13895.1"/>
    <property type="molecule type" value="Genomic_DNA"/>
</dbReference>
<dbReference type="InterPro" id="IPR007430">
    <property type="entry name" value="VirB8"/>
</dbReference>
<keyword evidence="2 5" id="KW-0812">Transmembrane</keyword>
<dbReference type="KEGG" id="aex:Astex_2239"/>
<comment type="subcellular location">
    <subcellularLocation>
        <location evidence="1">Membrane</location>
        <topology evidence="1">Single-pass membrane protein</topology>
    </subcellularLocation>
</comment>
<dbReference type="CDD" id="cd16424">
    <property type="entry name" value="VirB8"/>
    <property type="match status" value="1"/>
</dbReference>
<keyword evidence="3 5" id="KW-1133">Transmembrane helix</keyword>
<accession>E8RME4</accession>
<evidence type="ECO:0000256" key="1">
    <source>
        <dbReference type="ARBA" id="ARBA00004167"/>
    </source>
</evidence>
<evidence type="ECO:0000256" key="5">
    <source>
        <dbReference type="SAM" id="Phobius"/>
    </source>
</evidence>
<dbReference type="GO" id="GO:0030255">
    <property type="term" value="P:protein secretion by the type IV secretion system"/>
    <property type="evidence" value="ECO:0007669"/>
    <property type="project" value="InterPro"/>
</dbReference>
<dbReference type="Pfam" id="PF04335">
    <property type="entry name" value="VirB8"/>
    <property type="match status" value="1"/>
</dbReference>